<feature type="domain" description="PDEase" evidence="9">
    <location>
        <begin position="556"/>
        <end position="1003"/>
    </location>
</feature>
<feature type="active site" description="Proton donor" evidence="5">
    <location>
        <position position="632"/>
    </location>
</feature>
<dbReference type="SUPFAM" id="SSF55781">
    <property type="entry name" value="GAF domain-like"/>
    <property type="match status" value="2"/>
</dbReference>
<feature type="binding site" evidence="6">
    <location>
        <position position="672"/>
    </location>
    <ligand>
        <name>Zn(2+)</name>
        <dbReference type="ChEBI" id="CHEBI:29105"/>
        <label>1</label>
    </ligand>
</feature>
<protein>
    <recommendedName>
        <fullName evidence="7">Phosphodiesterase</fullName>
        <ecNumber evidence="7">3.1.4.-</ecNumber>
    </recommendedName>
</protein>
<dbReference type="SMART" id="SM00471">
    <property type="entry name" value="HDc"/>
    <property type="match status" value="1"/>
</dbReference>
<feature type="region of interest" description="Disordered" evidence="8">
    <location>
        <begin position="96"/>
        <end position="132"/>
    </location>
</feature>
<dbReference type="SUPFAM" id="SSF109604">
    <property type="entry name" value="HD-domain/PDEase-like"/>
    <property type="match status" value="2"/>
</dbReference>
<dbReference type="PANTHER" id="PTHR11347">
    <property type="entry name" value="CYCLIC NUCLEOTIDE PHOSPHODIESTERASE"/>
    <property type="match status" value="1"/>
</dbReference>
<dbReference type="PRINTS" id="PR00387">
    <property type="entry name" value="PDIESTERASE1"/>
</dbReference>
<keyword evidence="2" id="KW-0140">cGMP</keyword>
<feature type="compositionally biased region" description="Pro residues" evidence="8">
    <location>
        <begin position="849"/>
        <end position="911"/>
    </location>
</feature>
<dbReference type="EMBL" id="QCYY01003489">
    <property type="protein sequence ID" value="ROT63112.1"/>
    <property type="molecule type" value="Genomic_DNA"/>
</dbReference>
<dbReference type="InterPro" id="IPR002073">
    <property type="entry name" value="PDEase_catalytic_dom"/>
</dbReference>
<dbReference type="InterPro" id="IPR023174">
    <property type="entry name" value="PDEase_CS"/>
</dbReference>
<dbReference type="Gene3D" id="1.10.1300.10">
    <property type="entry name" value="3'5'-cyclic nucleotide phosphodiesterase, catalytic domain"/>
    <property type="match status" value="2"/>
</dbReference>
<evidence type="ECO:0000256" key="3">
    <source>
        <dbReference type="ARBA" id="ARBA00022723"/>
    </source>
</evidence>
<dbReference type="InterPro" id="IPR029016">
    <property type="entry name" value="GAF-like_dom_sf"/>
</dbReference>
<evidence type="ECO:0000313" key="10">
    <source>
        <dbReference type="EMBL" id="ROT63112.1"/>
    </source>
</evidence>
<comment type="caution">
    <text evidence="10">The sequence shown here is derived from an EMBL/GenBank/DDBJ whole genome shotgun (WGS) entry which is preliminary data.</text>
</comment>
<dbReference type="OrthoDB" id="74705at2759"/>
<dbReference type="InterPro" id="IPR023088">
    <property type="entry name" value="PDEase"/>
</dbReference>
<feature type="region of interest" description="Disordered" evidence="8">
    <location>
        <begin position="775"/>
        <end position="945"/>
    </location>
</feature>
<keyword evidence="3 6" id="KW-0479">Metal-binding</keyword>
<evidence type="ECO:0000256" key="7">
    <source>
        <dbReference type="RuleBase" id="RU363067"/>
    </source>
</evidence>
<gene>
    <name evidence="10" type="ORF">C7M84_019012</name>
</gene>
<dbReference type="GO" id="GO:0007165">
    <property type="term" value="P:signal transduction"/>
    <property type="evidence" value="ECO:0007669"/>
    <property type="project" value="InterPro"/>
</dbReference>
<evidence type="ECO:0000256" key="2">
    <source>
        <dbReference type="ARBA" id="ARBA00022535"/>
    </source>
</evidence>
<dbReference type="EC" id="3.1.4.-" evidence="7"/>
<dbReference type="GO" id="GO:0004114">
    <property type="term" value="F:3',5'-cyclic-nucleotide phosphodiesterase activity"/>
    <property type="evidence" value="ECO:0007669"/>
    <property type="project" value="InterPro"/>
</dbReference>
<evidence type="ECO:0000256" key="5">
    <source>
        <dbReference type="PIRSR" id="PIRSR623088-1"/>
    </source>
</evidence>
<dbReference type="GO" id="GO:0046872">
    <property type="term" value="F:metal ion binding"/>
    <property type="evidence" value="ECO:0007669"/>
    <property type="project" value="UniProtKB-KW"/>
</dbReference>
<dbReference type="Pfam" id="PF00233">
    <property type="entry name" value="PDEase_I"/>
    <property type="match status" value="2"/>
</dbReference>
<dbReference type="PROSITE" id="PS51845">
    <property type="entry name" value="PDEASE_I_2"/>
    <property type="match status" value="1"/>
</dbReference>
<dbReference type="CDD" id="cd00077">
    <property type="entry name" value="HDc"/>
    <property type="match status" value="1"/>
</dbReference>
<sequence length="1003" mass="112017">MMGRGRRVRYGDEDGEESEVFRRYLTFCGIGIQNAQLYDMSVREYKRNQLLLQLARGIFEEQTSLDRLVTKIMTEARELLKCERCSVFLLDPQMKNNTKGGSSLPNPGSPEPEEENGEALVIRQSHPPPPDELMRIPVETLTVHMAFELQSRNGECRVTQPSGDQASSSFHARLANYVFFSFIICLNIDAFSPLSSFSSSSSSCSTSLRPGFLPDSFLPLFTLFPSSLFPLFFTFPPYFLTLLHSPTLSLSFISLPRLSHSSLFPYLSHLFLPPLPLSLSSTTPLPSMLYPIFSPLPLPLSPHTHYPVPLLPYPLPSPTRISSPPYSPYPPTSYPHLLQLPTPPSPPFNPLPFMPLPTPPFNPIPSPPLTPPPPSLQLPPHSPFNPIPSPPILLPHQLPPTPYFKPIPSPPSSHQLPPHSPLPPSTPFPLLPSFPPPILFILPPPILPINSSPLQTVNINNVVEWLGSPLEDSGMVTHSVLTIPIFNSSKKILGVAQLINKENGLHFSEHDINTFEAFAIFCGLGIQNTQVYEKACRLMARQQVALECLSYHATASQEDTDKLRTVEIPSAADFDLYNFDFCDTFLTDDETLKCAIRMFVDLDLLNTFHISYEVICRWLLSVKKNYRPVKYHNWRHALTVCQTMFAMLKTGKMEQFMTDLEMLGLLVACLCHDLDHRGTNNSFQTKTDSPLAILYSTSTMEHHHFDQCVMILSQDSNNIFQEYRKVMTVVENAILSTDMAMYFKKKDDFLEMSDNGEFDWQSEEKKQREIRLLLPPLPSHPTLPPLTLPPPTHPSPPPPNSPPPHPLPPYLPTHHHHLHPPMTTSPPTLPPTHLPTPSPPSHHLTTSPPTSPTPPITTSPTHPPHLPPPPSPPHHPPPHPPITTLPPHPQSPPPPPTTHTTSPPHPLPPTLHPTSSLPPTITTHSPYPPTSPTHPPHHHHPPSHLHTPSIPVLCGMMMTACDVSAIAKPWEIQHKTAKLVADEFFEQGDLERLKLNEQPILVS</sequence>
<evidence type="ECO:0000256" key="1">
    <source>
        <dbReference type="ARBA" id="ARBA00007648"/>
    </source>
</evidence>
<accession>A0A3R7QC92</accession>
<evidence type="ECO:0000259" key="9">
    <source>
        <dbReference type="PROSITE" id="PS51845"/>
    </source>
</evidence>
<dbReference type="InterPro" id="IPR003018">
    <property type="entry name" value="GAF"/>
</dbReference>
<name>A0A3R7QC92_PENVA</name>
<feature type="compositionally biased region" description="Pro residues" evidence="8">
    <location>
        <begin position="775"/>
        <end position="811"/>
    </location>
</feature>
<feature type="compositionally biased region" description="Low complexity" evidence="8">
    <location>
        <begin position="912"/>
        <end position="925"/>
    </location>
</feature>
<keyword evidence="4 7" id="KW-0378">Hydrolase</keyword>
<dbReference type="Proteomes" id="UP000283509">
    <property type="component" value="Unassembled WGS sequence"/>
</dbReference>
<evidence type="ECO:0000256" key="8">
    <source>
        <dbReference type="SAM" id="MobiDB-lite"/>
    </source>
</evidence>
<reference evidence="10 11" key="2">
    <citation type="submission" date="2019-01" db="EMBL/GenBank/DDBJ databases">
        <title>The decoding of complex shrimp genome reveals the adaptation for benthos swimmer, frequently molting mechanism and breeding impact on genome.</title>
        <authorList>
            <person name="Sun Y."/>
            <person name="Gao Y."/>
            <person name="Yu Y."/>
        </authorList>
    </citation>
    <scope>NUCLEOTIDE SEQUENCE [LARGE SCALE GENOMIC DNA]</scope>
    <source>
        <tissue evidence="10">Muscle</tissue>
    </source>
</reference>
<feature type="compositionally biased region" description="Pro residues" evidence="8">
    <location>
        <begin position="823"/>
        <end position="840"/>
    </location>
</feature>
<dbReference type="SMART" id="SM00065">
    <property type="entry name" value="GAF"/>
    <property type="match status" value="1"/>
</dbReference>
<evidence type="ECO:0000256" key="4">
    <source>
        <dbReference type="ARBA" id="ARBA00022801"/>
    </source>
</evidence>
<organism evidence="10 11">
    <name type="scientific">Penaeus vannamei</name>
    <name type="common">Whiteleg shrimp</name>
    <name type="synonym">Litopenaeus vannamei</name>
    <dbReference type="NCBI Taxonomy" id="6689"/>
    <lineage>
        <taxon>Eukaryota</taxon>
        <taxon>Metazoa</taxon>
        <taxon>Ecdysozoa</taxon>
        <taxon>Arthropoda</taxon>
        <taxon>Crustacea</taxon>
        <taxon>Multicrustacea</taxon>
        <taxon>Malacostraca</taxon>
        <taxon>Eumalacostraca</taxon>
        <taxon>Eucarida</taxon>
        <taxon>Decapoda</taxon>
        <taxon>Dendrobranchiata</taxon>
        <taxon>Penaeoidea</taxon>
        <taxon>Penaeidae</taxon>
        <taxon>Penaeus</taxon>
    </lineage>
</organism>
<dbReference type="Gene3D" id="3.30.450.40">
    <property type="match status" value="3"/>
</dbReference>
<dbReference type="InterPro" id="IPR003607">
    <property type="entry name" value="HD/PDEase_dom"/>
</dbReference>
<proteinExistence type="inferred from homology"/>
<comment type="cofactor">
    <cofactor evidence="7">
        <name>a divalent metal cation</name>
        <dbReference type="ChEBI" id="CHEBI:60240"/>
    </cofactor>
    <text evidence="7">Binds 2 divalent metal cations per subunit. Site 1 may preferentially bind zinc ions, while site 2 has a preference for magnesium and/or manganese ions.</text>
</comment>
<feature type="binding site" evidence="6">
    <location>
        <position position="962"/>
    </location>
    <ligand>
        <name>Zn(2+)</name>
        <dbReference type="ChEBI" id="CHEBI:29105"/>
        <label>1</label>
    </ligand>
</feature>
<dbReference type="Pfam" id="PF01590">
    <property type="entry name" value="GAF"/>
    <property type="match status" value="1"/>
</dbReference>
<dbReference type="InterPro" id="IPR036971">
    <property type="entry name" value="PDEase_catalytic_dom_sf"/>
</dbReference>
<feature type="binding site" evidence="6">
    <location>
        <position position="636"/>
    </location>
    <ligand>
        <name>Zn(2+)</name>
        <dbReference type="ChEBI" id="CHEBI:29105"/>
        <label>1</label>
    </ligand>
</feature>
<reference evidence="10 11" key="1">
    <citation type="submission" date="2018-04" db="EMBL/GenBank/DDBJ databases">
        <authorList>
            <person name="Zhang X."/>
            <person name="Yuan J."/>
            <person name="Li F."/>
            <person name="Xiang J."/>
        </authorList>
    </citation>
    <scope>NUCLEOTIDE SEQUENCE [LARGE SCALE GENOMIC DNA]</scope>
    <source>
        <tissue evidence="10">Muscle</tissue>
    </source>
</reference>
<comment type="similarity">
    <text evidence="1 7">Belongs to the cyclic nucleotide phosphodiesterase family.</text>
</comment>
<dbReference type="PROSITE" id="PS00126">
    <property type="entry name" value="PDEASE_I_1"/>
    <property type="match status" value="1"/>
</dbReference>
<evidence type="ECO:0000256" key="6">
    <source>
        <dbReference type="PIRSR" id="PIRSR623088-3"/>
    </source>
</evidence>
<dbReference type="STRING" id="6689.A0A3R7QC92"/>
<feature type="binding site" evidence="6">
    <location>
        <position position="673"/>
    </location>
    <ligand>
        <name>Zn(2+)</name>
        <dbReference type="ChEBI" id="CHEBI:29105"/>
        <label>1</label>
    </ligand>
</feature>
<evidence type="ECO:0000313" key="11">
    <source>
        <dbReference type="Proteomes" id="UP000283509"/>
    </source>
</evidence>
<keyword evidence="11" id="KW-1185">Reference proteome</keyword>
<dbReference type="AlphaFoldDB" id="A0A3R7QC92"/>
<feature type="binding site" evidence="6">
    <location>
        <position position="673"/>
    </location>
    <ligand>
        <name>Zn(2+)</name>
        <dbReference type="ChEBI" id="CHEBI:29105"/>
        <label>2</label>
    </ligand>
</feature>